<keyword evidence="2" id="KW-1185">Reference proteome</keyword>
<name>A0A1N6FC21_9PROT</name>
<dbReference type="EMBL" id="FSRO01000001">
    <property type="protein sequence ID" value="SIN92841.1"/>
    <property type="molecule type" value="Genomic_DNA"/>
</dbReference>
<evidence type="ECO:0000313" key="1">
    <source>
        <dbReference type="EMBL" id="SIN92841.1"/>
    </source>
</evidence>
<dbReference type="eggNOG" id="COG3293">
    <property type="taxonomic scope" value="Bacteria"/>
</dbReference>
<dbReference type="AlphaFoldDB" id="A0A1N6FC21"/>
<organism evidence="1 2">
    <name type="scientific">Nitrosomonas cryotolerans ATCC 49181</name>
    <dbReference type="NCBI Taxonomy" id="1131553"/>
    <lineage>
        <taxon>Bacteria</taxon>
        <taxon>Pseudomonadati</taxon>
        <taxon>Pseudomonadota</taxon>
        <taxon>Betaproteobacteria</taxon>
        <taxon>Nitrosomonadales</taxon>
        <taxon>Nitrosomonadaceae</taxon>
        <taxon>Nitrosomonas</taxon>
    </lineage>
</organism>
<dbReference type="Proteomes" id="UP000185062">
    <property type="component" value="Unassembled WGS sequence"/>
</dbReference>
<sequence>MKKSLLVSSLTHLLMDRAYESGQTRQLALRFGYIPVAHPKLIGWDLGNMIVHIQKRNEIERLFHRFKEFCRIFSRFDKLNTIFLSFIHFAHIVEALGNINEI</sequence>
<gene>
    <name evidence="1" type="ORF">SAMN02743940_0190</name>
</gene>
<accession>A0A1N6FC21</accession>
<reference evidence="1 2" key="1">
    <citation type="submission" date="2016-12" db="EMBL/GenBank/DDBJ databases">
        <authorList>
            <person name="Song W.-J."/>
            <person name="Kurnit D.M."/>
        </authorList>
    </citation>
    <scope>NUCLEOTIDE SEQUENCE [LARGE SCALE GENOMIC DNA]</scope>
    <source>
        <strain evidence="1 2">ATCC 49181</strain>
    </source>
</reference>
<evidence type="ECO:0008006" key="3">
    <source>
        <dbReference type="Google" id="ProtNLM"/>
    </source>
</evidence>
<evidence type="ECO:0000313" key="2">
    <source>
        <dbReference type="Proteomes" id="UP000185062"/>
    </source>
</evidence>
<proteinExistence type="predicted"/>
<protein>
    <recommendedName>
        <fullName evidence="3">Transposase DDE domain-containing protein</fullName>
    </recommendedName>
</protein>